<proteinExistence type="predicted"/>
<evidence type="ECO:0000313" key="2">
    <source>
        <dbReference type="Proteomes" id="UP000252519"/>
    </source>
</evidence>
<dbReference type="AlphaFoldDB" id="A0A368GPM4"/>
<protein>
    <submittedName>
        <fullName evidence="1">Uncharacterized protein</fullName>
    </submittedName>
</protein>
<dbReference type="Proteomes" id="UP000252519">
    <property type="component" value="Unassembled WGS sequence"/>
</dbReference>
<gene>
    <name evidence="1" type="ORF">ANCCAN_09009</name>
</gene>
<dbReference type="EMBL" id="JOJR01000115">
    <property type="protein sequence ID" value="RCN44965.1"/>
    <property type="molecule type" value="Genomic_DNA"/>
</dbReference>
<sequence>MSSHDFLFNLQLQQFVQQLYTTNLLLAQNPADFYGHHDPLPALPLQVDQLLPGLYSAPHPPPRQLDNPPPPLAPIVQDVDVPAPSVAQAVQDIAPVQLFRGEKEVTDDVFHSDPCRLPHTCLPLDRYVDKAERVTYKVNFTSFPVCLHYNTSHFRAATGCVRTKPRTGLLHIAITPIHPIQF</sequence>
<organism evidence="1 2">
    <name type="scientific">Ancylostoma caninum</name>
    <name type="common">Dog hookworm</name>
    <dbReference type="NCBI Taxonomy" id="29170"/>
    <lineage>
        <taxon>Eukaryota</taxon>
        <taxon>Metazoa</taxon>
        <taxon>Ecdysozoa</taxon>
        <taxon>Nematoda</taxon>
        <taxon>Chromadorea</taxon>
        <taxon>Rhabditida</taxon>
        <taxon>Rhabditina</taxon>
        <taxon>Rhabditomorpha</taxon>
        <taxon>Strongyloidea</taxon>
        <taxon>Ancylostomatidae</taxon>
        <taxon>Ancylostomatinae</taxon>
        <taxon>Ancylostoma</taxon>
    </lineage>
</organism>
<reference evidence="1 2" key="1">
    <citation type="submission" date="2014-10" db="EMBL/GenBank/DDBJ databases">
        <title>Draft genome of the hookworm Ancylostoma caninum.</title>
        <authorList>
            <person name="Mitreva M."/>
        </authorList>
    </citation>
    <scope>NUCLEOTIDE SEQUENCE [LARGE SCALE GENOMIC DNA]</scope>
    <source>
        <strain evidence="1 2">Baltimore</strain>
    </source>
</reference>
<comment type="caution">
    <text evidence="1">The sequence shown here is derived from an EMBL/GenBank/DDBJ whole genome shotgun (WGS) entry which is preliminary data.</text>
</comment>
<name>A0A368GPM4_ANCCA</name>
<keyword evidence="2" id="KW-1185">Reference proteome</keyword>
<accession>A0A368GPM4</accession>
<evidence type="ECO:0000313" key="1">
    <source>
        <dbReference type="EMBL" id="RCN44965.1"/>
    </source>
</evidence>